<keyword evidence="5" id="KW-1185">Reference proteome</keyword>
<dbReference type="PROSITE" id="PS50011">
    <property type="entry name" value="PROTEIN_KINASE_DOM"/>
    <property type="match status" value="1"/>
</dbReference>
<dbReference type="GO" id="GO:0005524">
    <property type="term" value="F:ATP binding"/>
    <property type="evidence" value="ECO:0007669"/>
    <property type="project" value="UniProtKB-KW"/>
</dbReference>
<dbReference type="OMA" id="RMHDPRE"/>
<sequence length="163" mass="18631">MSRTARLDGWHLSIPFSGDACCRCNCWTSRLCDCYSLRMHDPREKKATQDEAGDFRQHGGLILFDEMRSKQGITFKIFTEEELQQATNKFSEQQVLGQGGYGTVYKGLLKGDVEVADKRCKTVDEQQKKEFGKEMLILSQVNHRNIVKLLGCCLKVEVPMLVY</sequence>
<evidence type="ECO:0000256" key="1">
    <source>
        <dbReference type="ARBA" id="ARBA00022741"/>
    </source>
</evidence>
<proteinExistence type="predicted"/>
<dbReference type="Pfam" id="PF07714">
    <property type="entry name" value="PK_Tyr_Ser-Thr"/>
    <property type="match status" value="1"/>
</dbReference>
<accession>A0A9R0XAV9</accession>
<dbReference type="InterPro" id="IPR045274">
    <property type="entry name" value="WAK-like"/>
</dbReference>
<evidence type="ECO:0000256" key="2">
    <source>
        <dbReference type="ARBA" id="ARBA00022840"/>
    </source>
</evidence>
<dbReference type="InterPro" id="IPR000719">
    <property type="entry name" value="Prot_kinase_dom"/>
</dbReference>
<dbReference type="PANTHER" id="PTHR27005:SF479">
    <property type="entry name" value="OS06G0706600 PROTEIN"/>
    <property type="match status" value="1"/>
</dbReference>
<dbReference type="PANTHER" id="PTHR27005">
    <property type="entry name" value="WALL-ASSOCIATED RECEPTOR KINASE-LIKE 21"/>
    <property type="match status" value="1"/>
</dbReference>
<dbReference type="EMBL" id="LT934120">
    <property type="protein sequence ID" value="VAI33317.1"/>
    <property type="molecule type" value="Genomic_DNA"/>
</dbReference>
<keyword evidence="2" id="KW-0067">ATP-binding</keyword>
<feature type="domain" description="Protein kinase" evidence="3">
    <location>
        <begin position="90"/>
        <end position="163"/>
    </location>
</feature>
<dbReference type="Proteomes" id="UP000324705">
    <property type="component" value="Chromosome 5B"/>
</dbReference>
<dbReference type="InterPro" id="IPR001245">
    <property type="entry name" value="Ser-Thr/Tyr_kinase_cat_dom"/>
</dbReference>
<dbReference type="GO" id="GO:0005886">
    <property type="term" value="C:plasma membrane"/>
    <property type="evidence" value="ECO:0007669"/>
    <property type="project" value="TreeGrafter"/>
</dbReference>
<dbReference type="Gene3D" id="3.30.200.20">
    <property type="entry name" value="Phosphorylase Kinase, domain 1"/>
    <property type="match status" value="1"/>
</dbReference>
<reference evidence="4 5" key="1">
    <citation type="submission" date="2017-09" db="EMBL/GenBank/DDBJ databases">
        <authorList>
            <consortium name="International Durum Wheat Genome Sequencing Consortium (IDWGSC)"/>
            <person name="Milanesi L."/>
        </authorList>
    </citation>
    <scope>NUCLEOTIDE SEQUENCE [LARGE SCALE GENOMIC DNA]</scope>
    <source>
        <strain evidence="5">cv. Svevo</strain>
    </source>
</reference>
<evidence type="ECO:0000313" key="5">
    <source>
        <dbReference type="Proteomes" id="UP000324705"/>
    </source>
</evidence>
<dbReference type="InterPro" id="IPR011009">
    <property type="entry name" value="Kinase-like_dom_sf"/>
</dbReference>
<dbReference type="FunFam" id="3.30.200.20:FF:000337">
    <property type="entry name" value="Wall-associated receptor kinase 3"/>
    <property type="match status" value="1"/>
</dbReference>
<dbReference type="SUPFAM" id="SSF56112">
    <property type="entry name" value="Protein kinase-like (PK-like)"/>
    <property type="match status" value="1"/>
</dbReference>
<evidence type="ECO:0000313" key="4">
    <source>
        <dbReference type="EMBL" id="VAI33317.1"/>
    </source>
</evidence>
<gene>
    <name evidence="4" type="ORF">TRITD_5Bv1G142010</name>
</gene>
<keyword evidence="1" id="KW-0547">Nucleotide-binding</keyword>
<protein>
    <recommendedName>
        <fullName evidence="3">Protein kinase domain-containing protein</fullName>
    </recommendedName>
</protein>
<organism evidence="4 5">
    <name type="scientific">Triticum turgidum subsp. durum</name>
    <name type="common">Durum wheat</name>
    <name type="synonym">Triticum durum</name>
    <dbReference type="NCBI Taxonomy" id="4567"/>
    <lineage>
        <taxon>Eukaryota</taxon>
        <taxon>Viridiplantae</taxon>
        <taxon>Streptophyta</taxon>
        <taxon>Embryophyta</taxon>
        <taxon>Tracheophyta</taxon>
        <taxon>Spermatophyta</taxon>
        <taxon>Magnoliopsida</taxon>
        <taxon>Liliopsida</taxon>
        <taxon>Poales</taxon>
        <taxon>Poaceae</taxon>
        <taxon>BOP clade</taxon>
        <taxon>Pooideae</taxon>
        <taxon>Triticodae</taxon>
        <taxon>Triticeae</taxon>
        <taxon>Triticinae</taxon>
        <taxon>Triticum</taxon>
    </lineage>
</organism>
<name>A0A9R0XAV9_TRITD</name>
<dbReference type="AlphaFoldDB" id="A0A9R0XAV9"/>
<dbReference type="GO" id="GO:0004674">
    <property type="term" value="F:protein serine/threonine kinase activity"/>
    <property type="evidence" value="ECO:0007669"/>
    <property type="project" value="TreeGrafter"/>
</dbReference>
<dbReference type="GO" id="GO:0007166">
    <property type="term" value="P:cell surface receptor signaling pathway"/>
    <property type="evidence" value="ECO:0007669"/>
    <property type="project" value="InterPro"/>
</dbReference>
<evidence type="ECO:0000259" key="3">
    <source>
        <dbReference type="PROSITE" id="PS50011"/>
    </source>
</evidence>
<dbReference type="Gramene" id="TRITD5Bv1G142010.1">
    <property type="protein sequence ID" value="TRITD5Bv1G142010.1"/>
    <property type="gene ID" value="TRITD5Bv1G142010"/>
</dbReference>